<evidence type="ECO:0000313" key="2">
    <source>
        <dbReference type="Proteomes" id="UP000502196"/>
    </source>
</evidence>
<protein>
    <submittedName>
        <fullName evidence="1">Uncharacterized protein</fullName>
    </submittedName>
</protein>
<organism evidence="1 2">
    <name type="scientific">Kyrpidia spormannii</name>
    <dbReference type="NCBI Taxonomy" id="2055160"/>
    <lineage>
        <taxon>Bacteria</taxon>
        <taxon>Bacillati</taxon>
        <taxon>Bacillota</taxon>
        <taxon>Bacilli</taxon>
        <taxon>Bacillales</taxon>
        <taxon>Alicyclobacillaceae</taxon>
        <taxon>Kyrpidia</taxon>
    </lineage>
</organism>
<dbReference type="EMBL" id="LR792683">
    <property type="protein sequence ID" value="CAB3392891.1"/>
    <property type="molecule type" value="Genomic_DNA"/>
</dbReference>
<accession>A0A6F9E6D8</accession>
<evidence type="ECO:0000313" key="1">
    <source>
        <dbReference type="EMBL" id="CAB3392891.1"/>
    </source>
</evidence>
<dbReference type="AlphaFoldDB" id="A0A6F9E6D8"/>
<dbReference type="Proteomes" id="UP000502196">
    <property type="component" value="Chromosome"/>
</dbReference>
<proteinExistence type="predicted"/>
<name>A0A6F9E6D8_9BACL</name>
<reference evidence="1 2" key="1">
    <citation type="submission" date="2020-04" db="EMBL/GenBank/DDBJ databases">
        <authorList>
            <person name="Hogendoorn C."/>
        </authorList>
    </citation>
    <scope>NUCLEOTIDE SEQUENCE [LARGE SCALE GENOMIC DNA]</scope>
    <source>
        <strain evidence="1">COOX1</strain>
    </source>
</reference>
<sequence>MRSRAWMGQDWRKLEEEEAKECAGWNGTRILWHILLKKVRNGRFGWQSSGCSPLPRSRRCC</sequence>
<gene>
    <name evidence="1" type="ORF">COOX1_1637</name>
</gene>